<name>A0ABS9GXV8_9BACL</name>
<reference evidence="2 3" key="1">
    <citation type="submission" date="2022-01" db="EMBL/GenBank/DDBJ databases">
        <title>Alkalihalobacillus sp. EGI L200015, a novel bacterium isolated from a salt lake sediment.</title>
        <authorList>
            <person name="Gao L."/>
            <person name="Fang B.-Z."/>
            <person name="Li W.-J."/>
        </authorList>
    </citation>
    <scope>NUCLEOTIDE SEQUENCE [LARGE SCALE GENOMIC DNA]</scope>
    <source>
        <strain evidence="2 3">KCTC 12718</strain>
    </source>
</reference>
<protein>
    <submittedName>
        <fullName evidence="2">Thiazole-containing bacteriocin maturation protein</fullName>
    </submittedName>
</protein>
<keyword evidence="3" id="KW-1185">Reference proteome</keyword>
<sequence length="606" mass="67658">MAKLSGKMRIKVNRDTFFLPDTIGRVYFRNNASSFHMEGESIDRWIEKLLPMFNGEYTLAELTDDLPPQYKNRVFEIAEVLYNNAFVRDVSSDQPHELKEDVLKKYASQIEFLNSFGGSGAYRFQEYRKKKVLAVGSGPFFLSLVHALLASGLPGFHVMMDGDVPTNKKRLAEITYHARKSDPEVAIEVVTRVEAEQSLREVLEPFEAVYYVSEIGNIEKLRAFQTVCRDEQKTFIPSVCLEKVGLAGPVVAPHSSGCWESAYRSLHQDIFKGEAEPFSPTAGALLANMCAFEGFKTITGVTTPNINQIYTLDLFTMEGSWHSFVPHPRVTDCVSMEKIKCYPEKREADLTKMFLSLSKLTSKVSGIFHQWEEGNLNQIPLSQCAVQAVDPTSNGPAELLPAKVCSGMTHEGARKEAGLTGMEDYCTRLIHTSNQTNVSLGAGGTFDEGVGRAIQKCLLEQLNNQSDYKASPVKIDNIYDDHCRYYYQALTTLKGEPTVALGEDLSGCPVVWVSVKNKWYGSVGLDTAEALRHALQFAINPSIRAIASKNVKVSDTDPTCINIEKSNPDIKAYVGKFDVFELRIDGLFENNEVFVYGVQLREEASR</sequence>
<evidence type="ECO:0000256" key="1">
    <source>
        <dbReference type="SAM" id="Phobius"/>
    </source>
</evidence>
<keyword evidence="1" id="KW-1133">Transmembrane helix</keyword>
<dbReference type="SUPFAM" id="SSF69572">
    <property type="entry name" value="Activating enzymes of the ubiquitin-like proteins"/>
    <property type="match status" value="1"/>
</dbReference>
<dbReference type="Gene3D" id="3.40.50.720">
    <property type="entry name" value="NAD(P)-binding Rossmann-like Domain"/>
    <property type="match status" value="1"/>
</dbReference>
<evidence type="ECO:0000313" key="3">
    <source>
        <dbReference type="Proteomes" id="UP001649381"/>
    </source>
</evidence>
<feature type="transmembrane region" description="Helical" evidence="1">
    <location>
        <begin position="132"/>
        <end position="153"/>
    </location>
</feature>
<dbReference type="RefSeq" id="WP_236331317.1">
    <property type="nucleotide sequence ID" value="NZ_JAKIJS010000001.1"/>
</dbReference>
<proteinExistence type="predicted"/>
<evidence type="ECO:0000313" key="2">
    <source>
        <dbReference type="EMBL" id="MCF6136506.1"/>
    </source>
</evidence>
<keyword evidence="1" id="KW-0812">Transmembrane</keyword>
<dbReference type="InterPro" id="IPR022368">
    <property type="entry name" value="Thiazole_bacteriocin_mat_put"/>
</dbReference>
<keyword evidence="1" id="KW-0472">Membrane</keyword>
<accession>A0ABS9GXV8</accession>
<dbReference type="Proteomes" id="UP001649381">
    <property type="component" value="Unassembled WGS sequence"/>
</dbReference>
<gene>
    <name evidence="2" type="ORF">L2716_02110</name>
</gene>
<dbReference type="InterPro" id="IPR035985">
    <property type="entry name" value="Ubiquitin-activating_enz"/>
</dbReference>
<organism evidence="2 3">
    <name type="scientific">Pseudalkalibacillus berkeleyi</name>
    <dbReference type="NCBI Taxonomy" id="1069813"/>
    <lineage>
        <taxon>Bacteria</taxon>
        <taxon>Bacillati</taxon>
        <taxon>Bacillota</taxon>
        <taxon>Bacilli</taxon>
        <taxon>Bacillales</taxon>
        <taxon>Fictibacillaceae</taxon>
        <taxon>Pseudalkalibacillus</taxon>
    </lineage>
</organism>
<comment type="caution">
    <text evidence="2">The sequence shown here is derived from an EMBL/GenBank/DDBJ whole genome shotgun (WGS) entry which is preliminary data.</text>
</comment>
<dbReference type="NCBIfam" id="TIGR03693">
    <property type="entry name" value="ocin_ThiF_like"/>
    <property type="match status" value="1"/>
</dbReference>
<dbReference type="EMBL" id="JAKIJS010000001">
    <property type="protein sequence ID" value="MCF6136506.1"/>
    <property type="molecule type" value="Genomic_DNA"/>
</dbReference>